<comment type="caution">
    <text evidence="2">The sequence shown here is derived from an EMBL/GenBank/DDBJ whole genome shotgun (WGS) entry which is preliminary data.</text>
</comment>
<dbReference type="InterPro" id="IPR014194">
    <property type="entry name" value="Spore_III_AE"/>
</dbReference>
<sequence>MKLSTKIIVVLMIFLFITIQLPENVNASMNSSTTNQENLSLLDNVSMKETSEFWDQLGSNYGGYLPDIKNVSFREFIKNQDALSVKDWIRAVITYFGYEVILNGKLLGTLIILTLCSTILQGIQTAFESKTISKVADIVIMLVLLMLALHSFQLAATYVNETILQMRDFMLAILPLMLGLMASFGSITAITIFHPIIVTCMHLSVLLISKIIIPLFFLSALLQMVSTLNESFQVTKLAELMKNTGLALLGISLTVFLSVISVQGATSAIQDGVAMKTTKFVTGNFIPVVGKLFTDAADTILSASLLLRNAVGIVGVIILLAIVLFPAIKIMVISLIYKVTSAVLQPLGDGPILKCLDIMSKHILYLFAALLSVSLMFFLTIVLLVVASNITLMLR</sequence>
<feature type="transmembrane region" description="Helical" evidence="1">
    <location>
        <begin position="310"/>
        <end position="337"/>
    </location>
</feature>
<dbReference type="RefSeq" id="WP_117156548.1">
    <property type="nucleotide sequence ID" value="NZ_BMLG01000022.1"/>
</dbReference>
<evidence type="ECO:0000313" key="2">
    <source>
        <dbReference type="EMBL" id="GGM40223.1"/>
    </source>
</evidence>
<dbReference type="Pfam" id="PF09546">
    <property type="entry name" value="Spore_III_AE"/>
    <property type="match status" value="1"/>
</dbReference>
<feature type="transmembrane region" description="Helical" evidence="1">
    <location>
        <begin position="135"/>
        <end position="159"/>
    </location>
</feature>
<dbReference type="NCBIfam" id="TIGR02829">
    <property type="entry name" value="spore_III_AE"/>
    <property type="match status" value="1"/>
</dbReference>
<protein>
    <submittedName>
        <fullName evidence="2">Stage III sporulation protein AE</fullName>
    </submittedName>
</protein>
<evidence type="ECO:0000313" key="3">
    <source>
        <dbReference type="Proteomes" id="UP000618460"/>
    </source>
</evidence>
<dbReference type="EMBL" id="BMLG01000022">
    <property type="protein sequence ID" value="GGM40223.1"/>
    <property type="molecule type" value="Genomic_DNA"/>
</dbReference>
<gene>
    <name evidence="2" type="primary">spoIIIAE</name>
    <name evidence="2" type="ORF">GCM10011351_27910</name>
</gene>
<feature type="transmembrane region" description="Helical" evidence="1">
    <location>
        <begin position="363"/>
        <end position="387"/>
    </location>
</feature>
<keyword evidence="1" id="KW-0472">Membrane</keyword>
<keyword evidence="1" id="KW-0812">Transmembrane</keyword>
<evidence type="ECO:0000256" key="1">
    <source>
        <dbReference type="SAM" id="Phobius"/>
    </source>
</evidence>
<name>A0A917TXC2_9BACI</name>
<accession>A0A917TXC2</accession>
<feature type="transmembrane region" description="Helical" evidence="1">
    <location>
        <begin position="171"/>
        <end position="193"/>
    </location>
</feature>
<keyword evidence="1" id="KW-1133">Transmembrane helix</keyword>
<dbReference type="AlphaFoldDB" id="A0A917TXC2"/>
<feature type="transmembrane region" description="Helical" evidence="1">
    <location>
        <begin position="245"/>
        <end position="269"/>
    </location>
</feature>
<feature type="transmembrane region" description="Helical" evidence="1">
    <location>
        <begin position="205"/>
        <end position="225"/>
    </location>
</feature>
<dbReference type="Proteomes" id="UP000618460">
    <property type="component" value="Unassembled WGS sequence"/>
</dbReference>
<reference evidence="2" key="2">
    <citation type="submission" date="2020-09" db="EMBL/GenBank/DDBJ databases">
        <authorList>
            <person name="Sun Q."/>
            <person name="Zhou Y."/>
        </authorList>
    </citation>
    <scope>NUCLEOTIDE SEQUENCE</scope>
    <source>
        <strain evidence="2">CGMCC 1.6333</strain>
    </source>
</reference>
<proteinExistence type="predicted"/>
<reference evidence="2" key="1">
    <citation type="journal article" date="2014" name="Int. J. Syst. Evol. Microbiol.">
        <title>Complete genome sequence of Corynebacterium casei LMG S-19264T (=DSM 44701T), isolated from a smear-ripened cheese.</title>
        <authorList>
            <consortium name="US DOE Joint Genome Institute (JGI-PGF)"/>
            <person name="Walter F."/>
            <person name="Albersmeier A."/>
            <person name="Kalinowski J."/>
            <person name="Ruckert C."/>
        </authorList>
    </citation>
    <scope>NUCLEOTIDE SEQUENCE</scope>
    <source>
        <strain evidence="2">CGMCC 1.6333</strain>
    </source>
</reference>
<feature type="transmembrane region" description="Helical" evidence="1">
    <location>
        <begin position="106"/>
        <end position="123"/>
    </location>
</feature>
<keyword evidence="3" id="KW-1185">Reference proteome</keyword>
<organism evidence="2 3">
    <name type="scientific">Paraliobacillus quinghaiensis</name>
    <dbReference type="NCBI Taxonomy" id="470815"/>
    <lineage>
        <taxon>Bacteria</taxon>
        <taxon>Bacillati</taxon>
        <taxon>Bacillota</taxon>
        <taxon>Bacilli</taxon>
        <taxon>Bacillales</taxon>
        <taxon>Bacillaceae</taxon>
        <taxon>Paraliobacillus</taxon>
    </lineage>
</organism>
<dbReference type="OrthoDB" id="2373222at2"/>